<reference evidence="14" key="2">
    <citation type="submission" date="2012-03" db="EMBL/GenBank/DDBJ databases">
        <title>The complete genome sequence of the pioneer microbe on fresh volcanic deposit, Leptospirillum ferrooxidans strain C2-3.</title>
        <authorList>
            <person name="Fujimura R."/>
            <person name="Sato Y."/>
            <person name="Nishizawa T."/>
            <person name="Nanba K."/>
            <person name="Oshima K."/>
            <person name="Hattori M."/>
            <person name="Kamijo T."/>
            <person name="Ohta H."/>
        </authorList>
    </citation>
    <scope>NUCLEOTIDE SEQUENCE [LARGE SCALE GENOMIC DNA]</scope>
    <source>
        <strain evidence="14">C2-3</strain>
    </source>
</reference>
<dbReference type="InterPro" id="IPR020541">
    <property type="entry name" value="Chorismate_synthase_CS"/>
</dbReference>
<evidence type="ECO:0000256" key="1">
    <source>
        <dbReference type="ARBA" id="ARBA00005044"/>
    </source>
</evidence>
<evidence type="ECO:0000313" key="14">
    <source>
        <dbReference type="Proteomes" id="UP000007382"/>
    </source>
</evidence>
<feature type="binding site" evidence="11">
    <location>
        <position position="298"/>
    </location>
    <ligand>
        <name>FMN</name>
        <dbReference type="ChEBI" id="CHEBI:58210"/>
    </ligand>
</feature>
<dbReference type="KEGG" id="lfc:LFE_1487"/>
<dbReference type="PANTHER" id="PTHR21085:SF0">
    <property type="entry name" value="CHORISMATE SYNTHASE"/>
    <property type="match status" value="1"/>
</dbReference>
<feature type="binding site" evidence="11">
    <location>
        <position position="46"/>
    </location>
    <ligand>
        <name>NADP(+)</name>
        <dbReference type="ChEBI" id="CHEBI:58349"/>
    </ligand>
</feature>
<evidence type="ECO:0000256" key="12">
    <source>
        <dbReference type="RuleBase" id="RU000605"/>
    </source>
</evidence>
<evidence type="ECO:0000256" key="10">
    <source>
        <dbReference type="ARBA" id="ARBA00023239"/>
    </source>
</evidence>
<reference evidence="13 14" key="1">
    <citation type="journal article" date="2012" name="J. Bacteriol.">
        <title>Complete Genome Sequence of Leptospirillum ferrooxidans Strain C2-3, Isolated from a Fresh Volcanic Ash Deposit on the Island of Miyake, Japan.</title>
        <authorList>
            <person name="Fujimura R."/>
            <person name="Sato Y."/>
            <person name="Nishizawa T."/>
            <person name="Oshima K."/>
            <person name="Kim S.-W."/>
            <person name="Hattori M."/>
            <person name="Kamijo T."/>
            <person name="Ohta H."/>
        </authorList>
    </citation>
    <scope>NUCLEOTIDE SEQUENCE [LARGE SCALE GENOMIC DNA]</scope>
    <source>
        <strain evidence="13 14">C2-3</strain>
    </source>
</reference>
<keyword evidence="9 11" id="KW-0057">Aromatic amino acid biosynthesis</keyword>
<dbReference type="eggNOG" id="COG0082">
    <property type="taxonomic scope" value="Bacteria"/>
</dbReference>
<evidence type="ECO:0000256" key="4">
    <source>
        <dbReference type="ARBA" id="ARBA00022605"/>
    </source>
</evidence>
<comment type="pathway">
    <text evidence="1 11 12">Metabolic intermediate biosynthesis; chorismate biosynthesis; chorismate from D-erythrose 4-phosphate and phosphoenolpyruvate: step 7/7.</text>
</comment>
<evidence type="ECO:0000256" key="3">
    <source>
        <dbReference type="ARBA" id="ARBA00013036"/>
    </source>
</evidence>
<dbReference type="NCBIfam" id="NF003793">
    <property type="entry name" value="PRK05382.1"/>
    <property type="match status" value="1"/>
</dbReference>
<dbReference type="InterPro" id="IPR000453">
    <property type="entry name" value="Chorismate_synth"/>
</dbReference>
<evidence type="ECO:0000256" key="5">
    <source>
        <dbReference type="ARBA" id="ARBA00022630"/>
    </source>
</evidence>
<dbReference type="PIRSF" id="PIRSF001456">
    <property type="entry name" value="Chorismate_synth"/>
    <property type="match status" value="1"/>
</dbReference>
<keyword evidence="8 11" id="KW-0521">NADP</keyword>
<feature type="binding site" evidence="11">
    <location>
        <begin position="313"/>
        <end position="317"/>
    </location>
    <ligand>
        <name>FMN</name>
        <dbReference type="ChEBI" id="CHEBI:58210"/>
    </ligand>
</feature>
<dbReference type="GO" id="GO:0009073">
    <property type="term" value="P:aromatic amino acid family biosynthetic process"/>
    <property type="evidence" value="ECO:0007669"/>
    <property type="project" value="UniProtKB-KW"/>
</dbReference>
<dbReference type="GO" id="GO:0005829">
    <property type="term" value="C:cytosol"/>
    <property type="evidence" value="ECO:0007669"/>
    <property type="project" value="TreeGrafter"/>
</dbReference>
<keyword evidence="10 11" id="KW-0456">Lyase</keyword>
<feature type="binding site" evidence="11">
    <location>
        <position position="40"/>
    </location>
    <ligand>
        <name>NADP(+)</name>
        <dbReference type="ChEBI" id="CHEBI:58349"/>
    </ligand>
</feature>
<comment type="subunit">
    <text evidence="11">Homotetramer.</text>
</comment>
<proteinExistence type="inferred from homology"/>
<evidence type="ECO:0000256" key="2">
    <source>
        <dbReference type="ARBA" id="ARBA00008014"/>
    </source>
</evidence>
<dbReference type="Gene3D" id="3.60.150.10">
    <property type="entry name" value="Chorismate synthase AroC"/>
    <property type="match status" value="1"/>
</dbReference>
<dbReference type="PATRIC" id="fig|1162668.3.peg.1759"/>
<dbReference type="HOGENOM" id="CLU_034547_2_0_0"/>
<comment type="similarity">
    <text evidence="2 11 12">Belongs to the chorismate synthase family.</text>
</comment>
<evidence type="ECO:0000256" key="7">
    <source>
        <dbReference type="ARBA" id="ARBA00022827"/>
    </source>
</evidence>
<dbReference type="InterPro" id="IPR035904">
    <property type="entry name" value="Chorismate_synth_AroC_sf"/>
</dbReference>
<protein>
    <recommendedName>
        <fullName evidence="3 11">Chorismate synthase</fullName>
        <shortName evidence="11">CS</shortName>
        <ecNumber evidence="3 11">4.2.3.5</ecNumber>
    </recommendedName>
    <alternativeName>
        <fullName evidence="11">5-enolpyruvylshikimate-3-phosphate phospholyase</fullName>
    </alternativeName>
</protein>
<dbReference type="FunFam" id="3.60.150.10:FF:000002">
    <property type="entry name" value="Chorismate synthase"/>
    <property type="match status" value="1"/>
</dbReference>
<name>I0IPH0_LEPFC</name>
<feature type="binding site" evidence="11">
    <location>
        <begin position="129"/>
        <end position="131"/>
    </location>
    <ligand>
        <name>FMN</name>
        <dbReference type="ChEBI" id="CHEBI:58210"/>
    </ligand>
</feature>
<dbReference type="GO" id="GO:0009423">
    <property type="term" value="P:chorismate biosynthetic process"/>
    <property type="evidence" value="ECO:0007669"/>
    <property type="project" value="UniProtKB-UniRule"/>
</dbReference>
<keyword evidence="4 11" id="KW-0028">Amino-acid biosynthesis</keyword>
<dbReference type="RefSeq" id="WP_014449656.1">
    <property type="nucleotide sequence ID" value="NC_017094.1"/>
</dbReference>
<gene>
    <name evidence="11" type="primary">aroC</name>
    <name evidence="13" type="ordered locus">LFE_1487</name>
</gene>
<dbReference type="UniPathway" id="UPA00053">
    <property type="reaction ID" value="UER00090"/>
</dbReference>
<evidence type="ECO:0000313" key="13">
    <source>
        <dbReference type="EMBL" id="BAM07169.1"/>
    </source>
</evidence>
<keyword evidence="5 11" id="KW-0285">Flavoprotein</keyword>
<feature type="binding site" evidence="11">
    <location>
        <position position="339"/>
    </location>
    <ligand>
        <name>FMN</name>
        <dbReference type="ChEBI" id="CHEBI:58210"/>
    </ligand>
</feature>
<organism evidence="13 14">
    <name type="scientific">Leptospirillum ferrooxidans (strain C2-3)</name>
    <dbReference type="NCBI Taxonomy" id="1162668"/>
    <lineage>
        <taxon>Bacteria</taxon>
        <taxon>Pseudomonadati</taxon>
        <taxon>Nitrospirota</taxon>
        <taxon>Nitrospiria</taxon>
        <taxon>Nitrospirales</taxon>
        <taxon>Nitrospiraceae</taxon>
        <taxon>Leptospirillum</taxon>
    </lineage>
</organism>
<dbReference type="AlphaFoldDB" id="I0IPH0"/>
<dbReference type="SUPFAM" id="SSF103263">
    <property type="entry name" value="Chorismate synthase, AroC"/>
    <property type="match status" value="1"/>
</dbReference>
<dbReference type="Proteomes" id="UP000007382">
    <property type="component" value="Chromosome"/>
</dbReference>
<keyword evidence="6 11" id="KW-0288">FMN</keyword>
<feature type="binding site" evidence="11">
    <location>
        <begin position="252"/>
        <end position="253"/>
    </location>
    <ligand>
        <name>FMN</name>
        <dbReference type="ChEBI" id="CHEBI:58210"/>
    </ligand>
</feature>
<dbReference type="PROSITE" id="PS00787">
    <property type="entry name" value="CHORISMATE_SYNTHASE_1"/>
    <property type="match status" value="1"/>
</dbReference>
<evidence type="ECO:0000256" key="9">
    <source>
        <dbReference type="ARBA" id="ARBA00023141"/>
    </source>
</evidence>
<dbReference type="GO" id="GO:0010181">
    <property type="term" value="F:FMN binding"/>
    <property type="evidence" value="ECO:0007669"/>
    <property type="project" value="TreeGrafter"/>
</dbReference>
<dbReference type="STRING" id="1162668.LFE_1487"/>
<dbReference type="GO" id="GO:0008652">
    <property type="term" value="P:amino acid biosynthetic process"/>
    <property type="evidence" value="ECO:0007669"/>
    <property type="project" value="UniProtKB-KW"/>
</dbReference>
<comment type="cofactor">
    <cofactor evidence="11 12">
        <name>FMNH2</name>
        <dbReference type="ChEBI" id="CHEBI:57618"/>
    </cofactor>
    <text evidence="11 12">Reduced FMN (FMNH(2)).</text>
</comment>
<dbReference type="HAMAP" id="MF_00300">
    <property type="entry name" value="Chorismate_synth"/>
    <property type="match status" value="1"/>
</dbReference>
<dbReference type="EC" id="4.2.3.5" evidence="3 11"/>
<dbReference type="Pfam" id="PF01264">
    <property type="entry name" value="Chorismate_synt"/>
    <property type="match status" value="1"/>
</dbReference>
<dbReference type="OrthoDB" id="9771806at2"/>
<comment type="function">
    <text evidence="11">Catalyzes the anti-1,4-elimination of the C-3 phosphate and the C-6 proR hydrogen from 5-enolpyruvylshikimate-3-phosphate (EPSP) to yield chorismate, which is the branch point compound that serves as the starting substrate for the three terminal pathways of aromatic amino acid biosynthesis. This reaction introduces a second double bond into the aromatic ring system.</text>
</comment>
<dbReference type="GO" id="GO:0004107">
    <property type="term" value="F:chorismate synthase activity"/>
    <property type="evidence" value="ECO:0007669"/>
    <property type="project" value="UniProtKB-UniRule"/>
</dbReference>
<dbReference type="EMBL" id="AP012342">
    <property type="protein sequence ID" value="BAM07169.1"/>
    <property type="molecule type" value="Genomic_DNA"/>
</dbReference>
<dbReference type="PANTHER" id="PTHR21085">
    <property type="entry name" value="CHORISMATE SYNTHASE"/>
    <property type="match status" value="1"/>
</dbReference>
<dbReference type="NCBIfam" id="TIGR00033">
    <property type="entry name" value="aroC"/>
    <property type="match status" value="1"/>
</dbReference>
<dbReference type="CDD" id="cd07304">
    <property type="entry name" value="Chorismate_synthase"/>
    <property type="match status" value="1"/>
</dbReference>
<comment type="catalytic activity">
    <reaction evidence="11 12">
        <text>5-O-(1-carboxyvinyl)-3-phosphoshikimate = chorismate + phosphate</text>
        <dbReference type="Rhea" id="RHEA:21020"/>
        <dbReference type="ChEBI" id="CHEBI:29748"/>
        <dbReference type="ChEBI" id="CHEBI:43474"/>
        <dbReference type="ChEBI" id="CHEBI:57701"/>
        <dbReference type="EC" id="4.2.3.5"/>
    </reaction>
</comment>
<sequence>MIRFLTAGESHGPALVGMIEGIPSGMPLDSDMLREDLSRRKMGYGRGGRMRIETDEVRFLTGVRRGVTIGSPITVILENKDFSHWEEDMAVGPRSGEPERQVLIPRPGHADYAGGIKYGMRDLRNILERASARETAMRVALGGVARQYLRQLDIDVTSFVLEIGSVSMKSPHMEVKDFSELRSLVMASEVFCPEVEASLAMIEAIRTAKREGDTLGGVFEVRTTPLPVGLGTYTQWDRRLDGLLAQAMMSIQAIKAVEIGLGMEGARKHGSKVHDAFLPAGPGQPPVRPTNGAGGLEGGMTNGQPLLIRAGMKPISTLYNPLPSVNIRTGESAPATIERSDTCAVPAASVVGEAMVCLILAQAISEKFSGDSIGELKAHMESSERVEQMYYPGNIV</sequence>
<accession>I0IPH0</accession>
<keyword evidence="14" id="KW-1185">Reference proteome</keyword>
<evidence type="ECO:0000256" key="11">
    <source>
        <dbReference type="HAMAP-Rule" id="MF_00300"/>
    </source>
</evidence>
<evidence type="ECO:0000256" key="6">
    <source>
        <dbReference type="ARBA" id="ARBA00022643"/>
    </source>
</evidence>
<keyword evidence="7 11" id="KW-0274">FAD</keyword>
<evidence type="ECO:0000256" key="8">
    <source>
        <dbReference type="ARBA" id="ARBA00022857"/>
    </source>
</evidence>